<proteinExistence type="predicted"/>
<name>S7V8X5_9BACT</name>
<dbReference type="Proteomes" id="UP000014974">
    <property type="component" value="Unassembled WGS sequence"/>
</dbReference>
<dbReference type="AlphaFoldDB" id="S7V8X5"/>
<sequence>MFSYPTKRLACKQSMAILLSTRMAIDCLFNLSLIKEYELISALLVI</sequence>
<gene>
    <name evidence="1" type="ORF">ADICYQ_4976</name>
</gene>
<comment type="caution">
    <text evidence="1">The sequence shown here is derived from an EMBL/GenBank/DDBJ whole genome shotgun (WGS) entry which is preliminary data.</text>
</comment>
<evidence type="ECO:0000313" key="1">
    <source>
        <dbReference type="EMBL" id="EPR66032.1"/>
    </source>
</evidence>
<reference evidence="1 2" key="1">
    <citation type="journal article" date="2013" name="Genome Announc.">
        <title>Draft Genome Sequence of Cyclobacterium qasimii Strain M12-11BT, Isolated from Arctic Marine Sediment.</title>
        <authorList>
            <person name="Shivaji S."/>
            <person name="Ara S."/>
            <person name="Singh A."/>
            <person name="Kumar Pinnaka A."/>
        </authorList>
    </citation>
    <scope>NUCLEOTIDE SEQUENCE [LARGE SCALE GENOMIC DNA]</scope>
    <source>
        <strain evidence="1 2">M12-11B</strain>
    </source>
</reference>
<evidence type="ECO:0000313" key="2">
    <source>
        <dbReference type="Proteomes" id="UP000014974"/>
    </source>
</evidence>
<dbReference type="EMBL" id="ATNM01000163">
    <property type="protein sequence ID" value="EPR66032.1"/>
    <property type="molecule type" value="Genomic_DNA"/>
</dbReference>
<organism evidence="1 2">
    <name type="scientific">Cyclobacterium qasimii M12-11B</name>
    <dbReference type="NCBI Taxonomy" id="641524"/>
    <lineage>
        <taxon>Bacteria</taxon>
        <taxon>Pseudomonadati</taxon>
        <taxon>Bacteroidota</taxon>
        <taxon>Cytophagia</taxon>
        <taxon>Cytophagales</taxon>
        <taxon>Cyclobacteriaceae</taxon>
        <taxon>Cyclobacterium</taxon>
    </lineage>
</organism>
<accession>S7V8X5</accession>
<protein>
    <submittedName>
        <fullName evidence="1">Uncharacterized protein</fullName>
    </submittedName>
</protein>